<evidence type="ECO:0000313" key="2">
    <source>
        <dbReference type="Proteomes" id="UP001165489"/>
    </source>
</evidence>
<dbReference type="Proteomes" id="UP001165489">
    <property type="component" value="Unassembled WGS sequence"/>
</dbReference>
<evidence type="ECO:0000313" key="1">
    <source>
        <dbReference type="EMBL" id="MCH7410190.1"/>
    </source>
</evidence>
<dbReference type="EMBL" id="JAKZGP010000031">
    <property type="protein sequence ID" value="MCH7410190.1"/>
    <property type="molecule type" value="Genomic_DNA"/>
</dbReference>
<protein>
    <submittedName>
        <fullName evidence="1">Uncharacterized protein</fullName>
    </submittedName>
</protein>
<accession>A0ABS9V1W6</accession>
<name>A0ABS9V1W6_9BACT</name>
<gene>
    <name evidence="1" type="ORF">MM239_12350</name>
</gene>
<organism evidence="1 2">
    <name type="scientific">Belliella filtrata</name>
    <dbReference type="NCBI Taxonomy" id="2923435"/>
    <lineage>
        <taxon>Bacteria</taxon>
        <taxon>Pseudomonadati</taxon>
        <taxon>Bacteroidota</taxon>
        <taxon>Cytophagia</taxon>
        <taxon>Cytophagales</taxon>
        <taxon>Cyclobacteriaceae</taxon>
        <taxon>Belliella</taxon>
    </lineage>
</organism>
<proteinExistence type="predicted"/>
<reference evidence="1" key="1">
    <citation type="submission" date="2022-03" db="EMBL/GenBank/DDBJ databases">
        <title>De novo assembled genomes of Belliella spp. (Cyclobacteriaceae) strains.</title>
        <authorList>
            <person name="Szabo A."/>
            <person name="Korponai K."/>
            <person name="Felfoldi T."/>
        </authorList>
    </citation>
    <scope>NUCLEOTIDE SEQUENCE</scope>
    <source>
        <strain evidence="1">DSM 111904</strain>
    </source>
</reference>
<keyword evidence="2" id="KW-1185">Reference proteome</keyword>
<dbReference type="RefSeq" id="WP_241348558.1">
    <property type="nucleotide sequence ID" value="NZ_JAKZGP010000031.1"/>
</dbReference>
<sequence>MKRSKLKDTEYQILKSFIEHFLPIRGNERKNSGNEIDYISSTLELVFKKYFDFNVNDVDVLEIFEDLNYKIFTKNGKWDSENKLIKPTSGQNLIKQSKKAYQNYDVAYIYIDIEPKTVRTLKLTVKELPENTSPSKANDVIEMTNKIDLFINNLKVKY</sequence>
<comment type="caution">
    <text evidence="1">The sequence shown here is derived from an EMBL/GenBank/DDBJ whole genome shotgun (WGS) entry which is preliminary data.</text>
</comment>